<dbReference type="Proteomes" id="UP000717585">
    <property type="component" value="Unassembled WGS sequence"/>
</dbReference>
<dbReference type="EMBL" id="JAHDYR010000021">
    <property type="protein sequence ID" value="KAG9393671.1"/>
    <property type="molecule type" value="Genomic_DNA"/>
</dbReference>
<organism evidence="2 3">
    <name type="scientific">Carpediemonas membranifera</name>
    <dbReference type="NCBI Taxonomy" id="201153"/>
    <lineage>
        <taxon>Eukaryota</taxon>
        <taxon>Metamonada</taxon>
        <taxon>Carpediemonas-like organisms</taxon>
        <taxon>Carpediemonas</taxon>
    </lineage>
</organism>
<evidence type="ECO:0000256" key="1">
    <source>
        <dbReference type="PROSITE-ProRule" id="PRU00221"/>
    </source>
</evidence>
<protein>
    <submittedName>
        <fullName evidence="2">Trp-Asp (WD) repeats circular</fullName>
    </submittedName>
</protein>
<reference evidence="2" key="1">
    <citation type="submission" date="2021-05" db="EMBL/GenBank/DDBJ databases">
        <title>A free-living protist that lacks canonical eukaryotic 1 DNA replication and segregation systems.</title>
        <authorList>
            <person name="Salas-Leiva D.E."/>
            <person name="Tromer E.C."/>
            <person name="Curtis B.A."/>
            <person name="Jerlstrom-Hultqvist J."/>
            <person name="Kolisko M."/>
            <person name="Yi Z."/>
            <person name="Salas-Leiva J.S."/>
            <person name="Gallot-Lavallee L."/>
            <person name="Kops G.J.P.L."/>
            <person name="Archibald J.M."/>
            <person name="Simpson A.G.B."/>
            <person name="Roger A.J."/>
        </authorList>
    </citation>
    <scope>NUCLEOTIDE SEQUENCE</scope>
    <source>
        <strain evidence="2">BICM</strain>
    </source>
</reference>
<keyword evidence="3" id="KW-1185">Reference proteome</keyword>
<name>A0A8J6E1Z4_9EUKA</name>
<evidence type="ECO:0000313" key="3">
    <source>
        <dbReference type="Proteomes" id="UP000717585"/>
    </source>
</evidence>
<comment type="caution">
    <text evidence="2">The sequence shown here is derived from an EMBL/GenBank/DDBJ whole genome shotgun (WGS) entry which is preliminary data.</text>
</comment>
<keyword evidence="1" id="KW-0853">WD repeat</keyword>
<gene>
    <name evidence="2" type="ORF">J8273_4790</name>
</gene>
<accession>A0A8J6E1Z4</accession>
<sequence length="137" mass="15017">MSDYVRHRGPHRSFSAQPWQLRALLVRPNPLTVDAVLAPLRFPADSQGVQDALRAVLEDDETRRLPLTDESVLWGTALVDTVERYDPGLGLAIDIPQLLGQLRVAASIMTLTGHDERVFGVATAPDGTIITSSDDDF</sequence>
<dbReference type="AlphaFoldDB" id="A0A8J6E1Z4"/>
<dbReference type="PROSITE" id="PS50294">
    <property type="entry name" value="WD_REPEATS_REGION"/>
    <property type="match status" value="1"/>
</dbReference>
<evidence type="ECO:0000313" key="2">
    <source>
        <dbReference type="EMBL" id="KAG9393671.1"/>
    </source>
</evidence>
<proteinExistence type="predicted"/>